<evidence type="ECO:0000313" key="2">
    <source>
        <dbReference type="Proteomes" id="UP000015106"/>
    </source>
</evidence>
<protein>
    <submittedName>
        <fullName evidence="1">Uncharacterized protein</fullName>
    </submittedName>
</protein>
<accession>A0A8R7PSW1</accession>
<reference evidence="1" key="3">
    <citation type="submission" date="2022-06" db="UniProtKB">
        <authorList>
            <consortium name="EnsemblPlants"/>
        </authorList>
    </citation>
    <scope>IDENTIFICATION</scope>
</reference>
<dbReference type="Proteomes" id="UP000015106">
    <property type="component" value="Chromosome 3"/>
</dbReference>
<sequence length="25" mass="2934">MSQLHACEDIIFFSRMHLPHSSFLS</sequence>
<proteinExistence type="predicted"/>
<dbReference type="EnsemblPlants" id="TuG1812G0300002371.01.T01">
    <property type="protein sequence ID" value="TuG1812G0300002371.01.T01.cds450262"/>
    <property type="gene ID" value="TuG1812G0300002371.01"/>
</dbReference>
<reference evidence="2" key="1">
    <citation type="journal article" date="2013" name="Nature">
        <title>Draft genome of the wheat A-genome progenitor Triticum urartu.</title>
        <authorList>
            <person name="Ling H.Q."/>
            <person name="Zhao S."/>
            <person name="Liu D."/>
            <person name="Wang J."/>
            <person name="Sun H."/>
            <person name="Zhang C."/>
            <person name="Fan H."/>
            <person name="Li D."/>
            <person name="Dong L."/>
            <person name="Tao Y."/>
            <person name="Gao C."/>
            <person name="Wu H."/>
            <person name="Li Y."/>
            <person name="Cui Y."/>
            <person name="Guo X."/>
            <person name="Zheng S."/>
            <person name="Wang B."/>
            <person name="Yu K."/>
            <person name="Liang Q."/>
            <person name="Yang W."/>
            <person name="Lou X."/>
            <person name="Chen J."/>
            <person name="Feng M."/>
            <person name="Jian J."/>
            <person name="Zhang X."/>
            <person name="Luo G."/>
            <person name="Jiang Y."/>
            <person name="Liu J."/>
            <person name="Wang Z."/>
            <person name="Sha Y."/>
            <person name="Zhang B."/>
            <person name="Wu H."/>
            <person name="Tang D."/>
            <person name="Shen Q."/>
            <person name="Xue P."/>
            <person name="Zou S."/>
            <person name="Wang X."/>
            <person name="Liu X."/>
            <person name="Wang F."/>
            <person name="Yang Y."/>
            <person name="An X."/>
            <person name="Dong Z."/>
            <person name="Zhang K."/>
            <person name="Zhang X."/>
            <person name="Luo M.C."/>
            <person name="Dvorak J."/>
            <person name="Tong Y."/>
            <person name="Wang J."/>
            <person name="Yang H."/>
            <person name="Li Z."/>
            <person name="Wang D."/>
            <person name="Zhang A."/>
            <person name="Wang J."/>
        </authorList>
    </citation>
    <scope>NUCLEOTIDE SEQUENCE</scope>
    <source>
        <strain evidence="2">cv. G1812</strain>
    </source>
</reference>
<reference evidence="1" key="2">
    <citation type="submission" date="2018-03" db="EMBL/GenBank/DDBJ databases">
        <title>The Triticum urartu genome reveals the dynamic nature of wheat genome evolution.</title>
        <authorList>
            <person name="Ling H."/>
            <person name="Ma B."/>
            <person name="Shi X."/>
            <person name="Liu H."/>
            <person name="Dong L."/>
            <person name="Sun H."/>
            <person name="Cao Y."/>
            <person name="Gao Q."/>
            <person name="Zheng S."/>
            <person name="Li Y."/>
            <person name="Yu Y."/>
            <person name="Du H."/>
            <person name="Qi M."/>
            <person name="Li Y."/>
            <person name="Yu H."/>
            <person name="Cui Y."/>
            <person name="Wang N."/>
            <person name="Chen C."/>
            <person name="Wu H."/>
            <person name="Zhao Y."/>
            <person name="Zhang J."/>
            <person name="Li Y."/>
            <person name="Zhou W."/>
            <person name="Zhang B."/>
            <person name="Hu W."/>
            <person name="Eijk M."/>
            <person name="Tang J."/>
            <person name="Witsenboer H."/>
            <person name="Zhao S."/>
            <person name="Li Z."/>
            <person name="Zhang A."/>
            <person name="Wang D."/>
            <person name="Liang C."/>
        </authorList>
    </citation>
    <scope>NUCLEOTIDE SEQUENCE [LARGE SCALE GENOMIC DNA]</scope>
    <source>
        <strain evidence="1">cv. G1812</strain>
    </source>
</reference>
<organism evidence="1 2">
    <name type="scientific">Triticum urartu</name>
    <name type="common">Red wild einkorn</name>
    <name type="synonym">Crithodium urartu</name>
    <dbReference type="NCBI Taxonomy" id="4572"/>
    <lineage>
        <taxon>Eukaryota</taxon>
        <taxon>Viridiplantae</taxon>
        <taxon>Streptophyta</taxon>
        <taxon>Embryophyta</taxon>
        <taxon>Tracheophyta</taxon>
        <taxon>Spermatophyta</taxon>
        <taxon>Magnoliopsida</taxon>
        <taxon>Liliopsida</taxon>
        <taxon>Poales</taxon>
        <taxon>Poaceae</taxon>
        <taxon>BOP clade</taxon>
        <taxon>Pooideae</taxon>
        <taxon>Triticodae</taxon>
        <taxon>Triticeae</taxon>
        <taxon>Triticinae</taxon>
        <taxon>Triticum</taxon>
    </lineage>
</organism>
<evidence type="ECO:0000313" key="1">
    <source>
        <dbReference type="EnsemblPlants" id="TuG1812G0300002371.01.T01.cds450262"/>
    </source>
</evidence>
<dbReference type="AlphaFoldDB" id="A0A8R7PSW1"/>
<name>A0A8R7PSW1_TRIUA</name>
<dbReference type="Gramene" id="TuG1812G0300002371.01.T01">
    <property type="protein sequence ID" value="TuG1812G0300002371.01.T01.cds450262"/>
    <property type="gene ID" value="TuG1812G0300002371.01"/>
</dbReference>
<keyword evidence="2" id="KW-1185">Reference proteome</keyword>